<dbReference type="Proteomes" id="UP001177670">
    <property type="component" value="Unassembled WGS sequence"/>
</dbReference>
<sequence>MLCYSGKTSLKNVTDRRRVPDPNWQRSLAEMKFREVNSLQPASKPDILVTLAQVRLPKLG</sequence>
<evidence type="ECO:0000313" key="2">
    <source>
        <dbReference type="Proteomes" id="UP001177670"/>
    </source>
</evidence>
<accession>A0AA40G881</accession>
<gene>
    <name evidence="1" type="ORF">K0M31_016381</name>
</gene>
<protein>
    <submittedName>
        <fullName evidence="1">Uncharacterized protein</fullName>
    </submittedName>
</protein>
<name>A0AA40G881_9HYME</name>
<proteinExistence type="predicted"/>
<reference evidence="1" key="1">
    <citation type="submission" date="2021-10" db="EMBL/GenBank/DDBJ databases">
        <title>Melipona bicolor Genome sequencing and assembly.</title>
        <authorList>
            <person name="Araujo N.S."/>
            <person name="Arias M.C."/>
        </authorList>
    </citation>
    <scope>NUCLEOTIDE SEQUENCE</scope>
    <source>
        <strain evidence="1">USP_2M_L1-L4_2017</strain>
        <tissue evidence="1">Whole body</tissue>
    </source>
</reference>
<comment type="caution">
    <text evidence="1">The sequence shown here is derived from an EMBL/GenBank/DDBJ whole genome shotgun (WGS) entry which is preliminary data.</text>
</comment>
<dbReference type="EMBL" id="JAHYIQ010000005">
    <property type="protein sequence ID" value="KAK1132259.1"/>
    <property type="molecule type" value="Genomic_DNA"/>
</dbReference>
<dbReference type="AlphaFoldDB" id="A0AA40G881"/>
<evidence type="ECO:0000313" key="1">
    <source>
        <dbReference type="EMBL" id="KAK1132259.1"/>
    </source>
</evidence>
<organism evidence="1 2">
    <name type="scientific">Melipona bicolor</name>
    <dbReference type="NCBI Taxonomy" id="60889"/>
    <lineage>
        <taxon>Eukaryota</taxon>
        <taxon>Metazoa</taxon>
        <taxon>Ecdysozoa</taxon>
        <taxon>Arthropoda</taxon>
        <taxon>Hexapoda</taxon>
        <taxon>Insecta</taxon>
        <taxon>Pterygota</taxon>
        <taxon>Neoptera</taxon>
        <taxon>Endopterygota</taxon>
        <taxon>Hymenoptera</taxon>
        <taxon>Apocrita</taxon>
        <taxon>Aculeata</taxon>
        <taxon>Apoidea</taxon>
        <taxon>Anthophila</taxon>
        <taxon>Apidae</taxon>
        <taxon>Melipona</taxon>
    </lineage>
</organism>
<keyword evidence="2" id="KW-1185">Reference proteome</keyword>